<evidence type="ECO:0000256" key="2">
    <source>
        <dbReference type="SAM" id="SignalP"/>
    </source>
</evidence>
<feature type="compositionally biased region" description="Acidic residues" evidence="1">
    <location>
        <begin position="348"/>
        <end position="369"/>
    </location>
</feature>
<dbReference type="Proteomes" id="UP000241890">
    <property type="component" value="Unassembled WGS sequence"/>
</dbReference>
<dbReference type="InParanoid" id="A0A2R5G2Q6"/>
<dbReference type="AlphaFoldDB" id="A0A2R5G2Q6"/>
<accession>A0A2R5G2Q6</accession>
<comment type="caution">
    <text evidence="3">The sequence shown here is derived from an EMBL/GenBank/DDBJ whole genome shotgun (WGS) entry which is preliminary data.</text>
</comment>
<evidence type="ECO:0000313" key="4">
    <source>
        <dbReference type="Proteomes" id="UP000241890"/>
    </source>
</evidence>
<feature type="region of interest" description="Disordered" evidence="1">
    <location>
        <begin position="131"/>
        <end position="154"/>
    </location>
</feature>
<name>A0A2R5G2Q6_9STRA</name>
<feature type="chain" id="PRO_5015355285" description="Apple domain-containing protein" evidence="2">
    <location>
        <begin position="24"/>
        <end position="369"/>
    </location>
</feature>
<keyword evidence="4" id="KW-1185">Reference proteome</keyword>
<evidence type="ECO:0000313" key="3">
    <source>
        <dbReference type="EMBL" id="GBG25282.1"/>
    </source>
</evidence>
<evidence type="ECO:0008006" key="5">
    <source>
        <dbReference type="Google" id="ProtNLM"/>
    </source>
</evidence>
<evidence type="ECO:0000256" key="1">
    <source>
        <dbReference type="SAM" id="MobiDB-lite"/>
    </source>
</evidence>
<sequence>MAAKLAVVLVVLLGLLGITSVESAQNPERVIKPGSRWRCGKKAFPDEDDLKSCKQKRKDHRVFNCATTEGKKNQKHSFFCLRKKKCEGDDRKELYCSYMFSNNGGESDLEELKCTRKLAKGNCLVQVSPPFSSLSSGERENYENEQEYNDESREDGSEIVCEDCIEEYCRLRCLASDVCQGYEFSTATAFYGTCTLLHSSIIGLTGQNEGTTTCYVRDADCGNTIPASCTEKVGAEEEEGACWGAGTGFDPCKDSFCSEGECERLCQLNAKCQGFEVSVEDDDATEFPTCRHYTLLPKALDVLVRAKCYRVAREHQIGRKLSDSETICASGSLDPHPMGVGDVPVGDVDLDLGDDEDEEEDEDEDEDDA</sequence>
<reference evidence="3 4" key="1">
    <citation type="submission" date="2017-12" db="EMBL/GenBank/DDBJ databases">
        <title>Sequencing, de novo assembly and annotation of complete genome of a new Thraustochytrid species, strain FCC1311.</title>
        <authorList>
            <person name="Sedici K."/>
            <person name="Godart F."/>
            <person name="Aiese Cigliano R."/>
            <person name="Sanseverino W."/>
            <person name="Barakat M."/>
            <person name="Ortet P."/>
            <person name="Marechal E."/>
            <person name="Cagnac O."/>
            <person name="Amato A."/>
        </authorList>
    </citation>
    <scope>NUCLEOTIDE SEQUENCE [LARGE SCALE GENOMIC DNA]</scope>
</reference>
<feature type="signal peptide" evidence="2">
    <location>
        <begin position="1"/>
        <end position="23"/>
    </location>
</feature>
<feature type="region of interest" description="Disordered" evidence="1">
    <location>
        <begin position="332"/>
        <end position="369"/>
    </location>
</feature>
<dbReference type="EMBL" id="BEYU01000012">
    <property type="protein sequence ID" value="GBG25282.1"/>
    <property type="molecule type" value="Genomic_DNA"/>
</dbReference>
<organism evidence="3 4">
    <name type="scientific">Hondaea fermentalgiana</name>
    <dbReference type="NCBI Taxonomy" id="2315210"/>
    <lineage>
        <taxon>Eukaryota</taxon>
        <taxon>Sar</taxon>
        <taxon>Stramenopiles</taxon>
        <taxon>Bigyra</taxon>
        <taxon>Labyrinthulomycetes</taxon>
        <taxon>Thraustochytrida</taxon>
        <taxon>Thraustochytriidae</taxon>
        <taxon>Hondaea</taxon>
    </lineage>
</organism>
<proteinExistence type="predicted"/>
<gene>
    <name evidence="3" type="ORF">FCC1311_014992</name>
</gene>
<keyword evidence="2" id="KW-0732">Signal</keyword>
<protein>
    <recommendedName>
        <fullName evidence="5">Apple domain-containing protein</fullName>
    </recommendedName>
</protein>